<dbReference type="Proteomes" id="UP000094342">
    <property type="component" value="Unassembled WGS sequence"/>
</dbReference>
<dbReference type="OrthoDB" id="8282301at2"/>
<accession>A0A1E3V880</accession>
<gene>
    <name evidence="1" type="ORF">A8M32_21470</name>
</gene>
<sequence>MTAHRYKIGDRVVLNEAPVRFVSQKGPCRIVALLPASLNGPQYRVRFEGENFERCIAESDVDNEKSFRAVPAGVEGDARDGGAWVTPLATTVRR</sequence>
<reference evidence="2" key="1">
    <citation type="submission" date="2016-05" db="EMBL/GenBank/DDBJ databases">
        <authorList>
            <person name="Li Y."/>
        </authorList>
    </citation>
    <scope>NUCLEOTIDE SEQUENCE [LARGE SCALE GENOMIC DNA]</scope>
    <source>
        <strain evidence="2">YIC4027</strain>
    </source>
</reference>
<proteinExistence type="predicted"/>
<protein>
    <submittedName>
        <fullName evidence="1">Uncharacterized protein</fullName>
    </submittedName>
</protein>
<dbReference type="RefSeq" id="WP_069460436.1">
    <property type="nucleotide sequence ID" value="NZ_CP034909.1"/>
</dbReference>
<name>A0A1E3V880_9HYPH</name>
<dbReference type="STRING" id="1752398.A8M32_21470"/>
<comment type="caution">
    <text evidence="1">The sequence shown here is derived from an EMBL/GenBank/DDBJ whole genome shotgun (WGS) entry which is preliminary data.</text>
</comment>
<evidence type="ECO:0000313" key="1">
    <source>
        <dbReference type="EMBL" id="ODR89036.1"/>
    </source>
</evidence>
<organism evidence="1 2">
    <name type="scientific">Sinorhizobium alkalisoli</name>
    <dbReference type="NCBI Taxonomy" id="1752398"/>
    <lineage>
        <taxon>Bacteria</taxon>
        <taxon>Pseudomonadati</taxon>
        <taxon>Pseudomonadota</taxon>
        <taxon>Alphaproteobacteria</taxon>
        <taxon>Hyphomicrobiales</taxon>
        <taxon>Rhizobiaceae</taxon>
        <taxon>Sinorhizobium/Ensifer group</taxon>
        <taxon>Sinorhizobium</taxon>
    </lineage>
</organism>
<dbReference type="EMBL" id="LYBW01000062">
    <property type="protein sequence ID" value="ODR89036.1"/>
    <property type="molecule type" value="Genomic_DNA"/>
</dbReference>
<evidence type="ECO:0000313" key="2">
    <source>
        <dbReference type="Proteomes" id="UP000094342"/>
    </source>
</evidence>
<keyword evidence="2" id="KW-1185">Reference proteome</keyword>
<dbReference type="AlphaFoldDB" id="A0A1E3V880"/>